<evidence type="ECO:0000256" key="10">
    <source>
        <dbReference type="SAM" id="Phobius"/>
    </source>
</evidence>
<dbReference type="AlphaFoldDB" id="A0A7G6E0A6"/>
<dbReference type="InterPro" id="IPR010627">
    <property type="entry name" value="Prepilin_pept_A24_N"/>
</dbReference>
<keyword evidence="9" id="KW-0645">Protease</keyword>
<feature type="domain" description="Prepilin type IV endopeptidase peptidase" evidence="11">
    <location>
        <begin position="101"/>
        <end position="205"/>
    </location>
</feature>
<comment type="function">
    <text evidence="9">Plays an essential role in type IV pili and type II pseudopili formation by proteolytically removing the leader sequence from substrate proteins and subsequently monomethylating the alpha-amino group of the newly exposed N-terminal phenylalanine.</text>
</comment>
<keyword evidence="7 10" id="KW-0472">Membrane</keyword>
<evidence type="ECO:0000256" key="2">
    <source>
        <dbReference type="ARBA" id="ARBA00005801"/>
    </source>
</evidence>
<evidence type="ECO:0000256" key="7">
    <source>
        <dbReference type="ARBA" id="ARBA00023136"/>
    </source>
</evidence>
<dbReference type="OrthoDB" id="9789291at2"/>
<dbReference type="InterPro" id="IPR000045">
    <property type="entry name" value="Prepilin_IV_endopep_pep"/>
</dbReference>
<dbReference type="KEGG" id="tfr:BR63_03770"/>
<dbReference type="RefSeq" id="WP_034425505.1">
    <property type="nucleotide sequence ID" value="NZ_CP045798.1"/>
</dbReference>
<sequence>MTLFLTFAYGLIFGSFLNVLIYRLPRGENIAYPPSHCTSCNTKLKPRDLIPVFSFLFLGGKCRYCGEKIHWCYPVTEIVNALGWMTIIYYYGLSARGVAGCFLFSLALVIGQIDLEHYLIPDSLVITLLAGGVVYHFFSQEMGILNRILGLAVGFAIPFLLAVVSRGGMGGGDIKLTAAMGFWLGFPGVFYALFVGALVGSITGILLIALKRKKRRDPIPFGPFLVLGFLVIFFFRDQFVQWYWNLF</sequence>
<feature type="transmembrane region" description="Helical" evidence="10">
    <location>
        <begin position="119"/>
        <end position="138"/>
    </location>
</feature>
<keyword evidence="3" id="KW-1003">Cell membrane</keyword>
<dbReference type="PRINTS" id="PR00864">
    <property type="entry name" value="PREPILNPTASE"/>
</dbReference>
<keyword evidence="6 10" id="KW-1133">Transmembrane helix</keyword>
<keyword evidence="9" id="KW-0489">Methyltransferase</keyword>
<evidence type="ECO:0000313" key="13">
    <source>
        <dbReference type="EMBL" id="QNB45510.1"/>
    </source>
</evidence>
<keyword evidence="9" id="KW-0511">Multifunctional enzyme</keyword>
<evidence type="ECO:0000256" key="4">
    <source>
        <dbReference type="ARBA" id="ARBA00022519"/>
    </source>
</evidence>
<keyword evidence="14" id="KW-1185">Reference proteome</keyword>
<dbReference type="InterPro" id="IPR014032">
    <property type="entry name" value="Peptidase_A24A_bac"/>
</dbReference>
<comment type="catalytic activity">
    <reaction evidence="9">
        <text>Typically cleaves a -Gly-|-Phe- bond to release an N-terminal, basic peptide of 5-8 residues from type IV prepilin, and then N-methylates the new N-terminal amino group, the methyl donor being S-adenosyl-L-methionine.</text>
        <dbReference type="EC" id="3.4.23.43"/>
    </reaction>
</comment>
<evidence type="ECO:0000259" key="12">
    <source>
        <dbReference type="Pfam" id="PF06750"/>
    </source>
</evidence>
<dbReference type="GO" id="GO:0032259">
    <property type="term" value="P:methylation"/>
    <property type="evidence" value="ECO:0007669"/>
    <property type="project" value="UniProtKB-KW"/>
</dbReference>
<feature type="transmembrane region" description="Helical" evidence="10">
    <location>
        <begin position="150"/>
        <end position="169"/>
    </location>
</feature>
<proteinExistence type="inferred from homology"/>
<evidence type="ECO:0000256" key="1">
    <source>
        <dbReference type="ARBA" id="ARBA00004429"/>
    </source>
</evidence>
<keyword evidence="4" id="KW-0997">Cell inner membrane</keyword>
<feature type="domain" description="Prepilin peptidase A24 N-terminal" evidence="12">
    <location>
        <begin position="9"/>
        <end position="89"/>
    </location>
</feature>
<dbReference type="GO" id="GO:0006465">
    <property type="term" value="P:signal peptide processing"/>
    <property type="evidence" value="ECO:0007669"/>
    <property type="project" value="TreeGrafter"/>
</dbReference>
<feature type="transmembrane region" description="Helical" evidence="10">
    <location>
        <begin position="88"/>
        <end position="113"/>
    </location>
</feature>
<dbReference type="Proteomes" id="UP000515847">
    <property type="component" value="Chromosome"/>
</dbReference>
<comment type="similarity">
    <text evidence="2 8">Belongs to the peptidase A24 family.</text>
</comment>
<evidence type="ECO:0000256" key="9">
    <source>
        <dbReference type="RuleBase" id="RU003794"/>
    </source>
</evidence>
<dbReference type="PANTHER" id="PTHR30487:SF0">
    <property type="entry name" value="PREPILIN LEADER PEPTIDASE_N-METHYLTRANSFERASE-RELATED"/>
    <property type="match status" value="1"/>
</dbReference>
<keyword evidence="5 9" id="KW-0812">Transmembrane</keyword>
<evidence type="ECO:0000256" key="6">
    <source>
        <dbReference type="ARBA" id="ARBA00022989"/>
    </source>
</evidence>
<dbReference type="GO" id="GO:0005886">
    <property type="term" value="C:plasma membrane"/>
    <property type="evidence" value="ECO:0007669"/>
    <property type="project" value="UniProtKB-SubCell"/>
</dbReference>
<dbReference type="Gene3D" id="1.20.120.1220">
    <property type="match status" value="1"/>
</dbReference>
<dbReference type="GO" id="GO:0004190">
    <property type="term" value="F:aspartic-type endopeptidase activity"/>
    <property type="evidence" value="ECO:0007669"/>
    <property type="project" value="UniProtKB-EC"/>
</dbReference>
<comment type="subcellular location">
    <subcellularLocation>
        <location evidence="1">Cell inner membrane</location>
        <topology evidence="1">Multi-pass membrane protein</topology>
    </subcellularLocation>
    <subcellularLocation>
        <location evidence="9">Cell membrane</location>
        <topology evidence="9">Multi-pass membrane protein</topology>
    </subcellularLocation>
</comment>
<dbReference type="Pfam" id="PF01478">
    <property type="entry name" value="Peptidase_A24"/>
    <property type="match status" value="1"/>
</dbReference>
<dbReference type="Pfam" id="PF06750">
    <property type="entry name" value="A24_N_bact"/>
    <property type="match status" value="1"/>
</dbReference>
<dbReference type="EMBL" id="CP045798">
    <property type="protein sequence ID" value="QNB45510.1"/>
    <property type="molecule type" value="Genomic_DNA"/>
</dbReference>
<feature type="transmembrane region" description="Helical" evidence="10">
    <location>
        <begin position="189"/>
        <end position="210"/>
    </location>
</feature>
<dbReference type="InterPro" id="IPR050882">
    <property type="entry name" value="Prepilin_peptidase/N-MTase"/>
</dbReference>
<feature type="transmembrane region" description="Helical" evidence="10">
    <location>
        <begin position="222"/>
        <end position="244"/>
    </location>
</feature>
<dbReference type="EC" id="3.4.23.43" evidence="9"/>
<evidence type="ECO:0000259" key="11">
    <source>
        <dbReference type="Pfam" id="PF01478"/>
    </source>
</evidence>
<evidence type="ECO:0000256" key="8">
    <source>
        <dbReference type="RuleBase" id="RU003793"/>
    </source>
</evidence>
<dbReference type="PANTHER" id="PTHR30487">
    <property type="entry name" value="TYPE 4 PREPILIN-LIKE PROTEINS LEADER PEPTIDE-PROCESSING ENZYME"/>
    <property type="match status" value="1"/>
</dbReference>
<gene>
    <name evidence="13" type="ORF">BR63_03770</name>
</gene>
<keyword evidence="9" id="KW-0378">Hydrolase</keyword>
<protein>
    <recommendedName>
        <fullName evidence="9">Prepilin leader peptidase/N-methyltransferase</fullName>
        <ecNumber evidence="9">2.1.1.-</ecNumber>
        <ecNumber evidence="9">3.4.23.43</ecNumber>
    </recommendedName>
</protein>
<dbReference type="GO" id="GO:0008168">
    <property type="term" value="F:methyltransferase activity"/>
    <property type="evidence" value="ECO:0007669"/>
    <property type="project" value="UniProtKB-KW"/>
</dbReference>
<keyword evidence="9" id="KW-0808">Transferase</keyword>
<evidence type="ECO:0000313" key="14">
    <source>
        <dbReference type="Proteomes" id="UP000515847"/>
    </source>
</evidence>
<evidence type="ECO:0000256" key="5">
    <source>
        <dbReference type="ARBA" id="ARBA00022692"/>
    </source>
</evidence>
<dbReference type="EC" id="2.1.1.-" evidence="9"/>
<reference evidence="13 14" key="1">
    <citation type="journal article" date="2019" name="Front. Microbiol.">
        <title>Thermoanaerosceptrum fracticalcis gen. nov. sp. nov., a Novel Fumarate-Fermenting Microorganism From a Deep Fractured Carbonate Aquifer of the US Great Basin.</title>
        <authorList>
            <person name="Hamilton-Brehm S.D."/>
            <person name="Stewart L.E."/>
            <person name="Zavarin M."/>
            <person name="Caldwell M."/>
            <person name="Lawson P.A."/>
            <person name="Onstott T.C."/>
            <person name="Grzymski J."/>
            <person name="Neveux I."/>
            <person name="Lollar B.S."/>
            <person name="Russell C.E."/>
            <person name="Moser D.P."/>
        </authorList>
    </citation>
    <scope>NUCLEOTIDE SEQUENCE [LARGE SCALE GENOMIC DNA]</scope>
    <source>
        <strain evidence="13 14">DRI-13</strain>
    </source>
</reference>
<name>A0A7G6E0A6_THEFR</name>
<evidence type="ECO:0000256" key="3">
    <source>
        <dbReference type="ARBA" id="ARBA00022475"/>
    </source>
</evidence>
<organism evidence="13 14">
    <name type="scientific">Thermanaerosceptrum fracticalcis</name>
    <dbReference type="NCBI Taxonomy" id="1712410"/>
    <lineage>
        <taxon>Bacteria</taxon>
        <taxon>Bacillati</taxon>
        <taxon>Bacillota</taxon>
        <taxon>Clostridia</taxon>
        <taxon>Eubacteriales</taxon>
        <taxon>Peptococcaceae</taxon>
        <taxon>Thermanaerosceptrum</taxon>
    </lineage>
</organism>
<accession>A0A7G6E0A6</accession>
<feature type="transmembrane region" description="Helical" evidence="10">
    <location>
        <begin position="6"/>
        <end position="24"/>
    </location>
</feature>